<protein>
    <submittedName>
        <fullName evidence="3">Uncharacterized protein</fullName>
    </submittedName>
</protein>
<feature type="compositionally biased region" description="Pro residues" evidence="1">
    <location>
        <begin position="90"/>
        <end position="100"/>
    </location>
</feature>
<evidence type="ECO:0000256" key="1">
    <source>
        <dbReference type="SAM" id="MobiDB-lite"/>
    </source>
</evidence>
<keyword evidence="2" id="KW-1185">Reference proteome</keyword>
<accession>A0A914QVN4</accession>
<evidence type="ECO:0000313" key="2">
    <source>
        <dbReference type="Proteomes" id="UP000887578"/>
    </source>
</evidence>
<organism evidence="2 3">
    <name type="scientific">Panagrolaimus davidi</name>
    <dbReference type="NCBI Taxonomy" id="227884"/>
    <lineage>
        <taxon>Eukaryota</taxon>
        <taxon>Metazoa</taxon>
        <taxon>Ecdysozoa</taxon>
        <taxon>Nematoda</taxon>
        <taxon>Chromadorea</taxon>
        <taxon>Rhabditida</taxon>
        <taxon>Tylenchina</taxon>
        <taxon>Panagrolaimomorpha</taxon>
        <taxon>Panagrolaimoidea</taxon>
        <taxon>Panagrolaimidae</taxon>
        <taxon>Panagrolaimus</taxon>
    </lineage>
</organism>
<evidence type="ECO:0000313" key="3">
    <source>
        <dbReference type="WBParaSite" id="PDA_v2.g8296.t1"/>
    </source>
</evidence>
<dbReference type="AlphaFoldDB" id="A0A914QVN4"/>
<feature type="region of interest" description="Disordered" evidence="1">
    <location>
        <begin position="85"/>
        <end position="120"/>
    </location>
</feature>
<reference evidence="3" key="1">
    <citation type="submission" date="2022-11" db="UniProtKB">
        <authorList>
            <consortium name="WormBaseParasite"/>
        </authorList>
    </citation>
    <scope>IDENTIFICATION</scope>
</reference>
<proteinExistence type="predicted"/>
<name>A0A914QVN4_9BILA</name>
<dbReference type="Proteomes" id="UP000887578">
    <property type="component" value="Unplaced"/>
</dbReference>
<dbReference type="WBParaSite" id="PDA_v2.g8296.t1">
    <property type="protein sequence ID" value="PDA_v2.g8296.t1"/>
    <property type="gene ID" value="PDA_v2.g8296"/>
</dbReference>
<sequence>MKLVFTQFSYLVKSIISQGKAQDFLSLISPFIGSGLAPPPPPPGGGNAGGFGFGQGLASAFSNSGAGNNPFGELIQLGQTFAGALYKNPPAAPQKQPPISKPKDKPKPQSDAPQVTASPLAMFRPSLIPLEDEPLLKIFKPRRFNNPPARATPPPTPPTHNGLIALSDEPLLKIFKQREGGRASQGPSRANSPFLRLTENFGKNFFHMMDELEEYTGPNARAATKGVSGLTAPGSELSDTPTTNTPQDFLSAHNLMTAFFKAVSRDPRTNLRPLPIINDGTEAGRNRPLMDQLFESDILLTSKQMKAIVLAEAEKKAGGRRRSKRKVITGGVYRWPANRPIPFGWGHYDSKF</sequence>